<dbReference type="Gene3D" id="1.20.920.30">
    <property type="match status" value="1"/>
</dbReference>
<accession>A0AAV0BKW4</accession>
<dbReference type="Gene3D" id="3.40.50.300">
    <property type="entry name" value="P-loop containing nucleotide triphosphate hydrolases"/>
    <property type="match status" value="1"/>
</dbReference>
<evidence type="ECO:0000256" key="2">
    <source>
        <dbReference type="ARBA" id="ARBA00022197"/>
    </source>
</evidence>
<proteinExistence type="inferred from homology"/>
<keyword evidence="7" id="KW-1185">Reference proteome</keyword>
<feature type="domain" description="Dynein 2 heavy chain 1 cytoplasmic ATPase lid" evidence="5">
    <location>
        <begin position="293"/>
        <end position="357"/>
    </location>
</feature>
<reference evidence="6" key="1">
    <citation type="submission" date="2022-06" db="EMBL/GenBank/DDBJ databases">
        <authorList>
            <consortium name="SYNGENTA / RWTH Aachen University"/>
        </authorList>
    </citation>
    <scope>NUCLEOTIDE SEQUENCE</scope>
</reference>
<dbReference type="InterPro" id="IPR026983">
    <property type="entry name" value="DHC"/>
</dbReference>
<gene>
    <name evidence="6" type="ORF">PPACK8108_LOCUS22525</name>
</gene>
<comment type="similarity">
    <text evidence="1">Belongs to the dynein heavy chain family.</text>
</comment>
<protein>
    <recommendedName>
        <fullName evidence="2">Dynein heavy chain, cytoplasmic</fullName>
    </recommendedName>
    <alternativeName>
        <fullName evidence="3">Dynein heavy chain, cytosolic</fullName>
    </alternativeName>
</protein>
<dbReference type="Pfam" id="PF22597">
    <property type="entry name" value="DYN_lid"/>
    <property type="match status" value="1"/>
</dbReference>
<evidence type="ECO:0000256" key="3">
    <source>
        <dbReference type="ARBA" id="ARBA00033439"/>
    </source>
</evidence>
<dbReference type="AlphaFoldDB" id="A0AAV0BKW4"/>
<dbReference type="Pfam" id="PF17852">
    <property type="entry name" value="Dynein_AAA_lid"/>
    <property type="match status" value="1"/>
</dbReference>
<feature type="domain" description="Dynein heavy chain AAA 5 extension" evidence="4">
    <location>
        <begin position="66"/>
        <end position="144"/>
    </location>
</feature>
<dbReference type="GO" id="GO:0007018">
    <property type="term" value="P:microtubule-based movement"/>
    <property type="evidence" value="ECO:0007669"/>
    <property type="project" value="InterPro"/>
</dbReference>
<evidence type="ECO:0000313" key="6">
    <source>
        <dbReference type="EMBL" id="CAH7687699.1"/>
    </source>
</evidence>
<name>A0AAV0BKW4_PHAPC</name>
<dbReference type="GO" id="GO:0051959">
    <property type="term" value="F:dynein light intermediate chain binding"/>
    <property type="evidence" value="ECO:0007669"/>
    <property type="project" value="InterPro"/>
</dbReference>
<evidence type="ECO:0000259" key="4">
    <source>
        <dbReference type="Pfam" id="PF17852"/>
    </source>
</evidence>
<dbReference type="PANTHER" id="PTHR46532">
    <property type="entry name" value="MALE FERTILITY FACTOR KL5"/>
    <property type="match status" value="1"/>
</dbReference>
<dbReference type="PANTHER" id="PTHR46532:SF4">
    <property type="entry name" value="AAA+ ATPASE DOMAIN-CONTAINING PROTEIN"/>
    <property type="match status" value="1"/>
</dbReference>
<evidence type="ECO:0000259" key="5">
    <source>
        <dbReference type="Pfam" id="PF22597"/>
    </source>
</evidence>
<comment type="caution">
    <text evidence="6">The sequence shown here is derived from an EMBL/GenBank/DDBJ whole genome shotgun (WGS) entry which is preliminary data.</text>
</comment>
<dbReference type="Proteomes" id="UP001153365">
    <property type="component" value="Unassembled WGS sequence"/>
</dbReference>
<dbReference type="EMBL" id="CALTRL010005902">
    <property type="protein sequence ID" value="CAH7687699.1"/>
    <property type="molecule type" value="Genomic_DNA"/>
</dbReference>
<dbReference type="InterPro" id="IPR041466">
    <property type="entry name" value="Dynein_AAA5_ext"/>
</dbReference>
<dbReference type="InterPro" id="IPR027417">
    <property type="entry name" value="P-loop_NTPase"/>
</dbReference>
<dbReference type="GO" id="GO:0045505">
    <property type="term" value="F:dynein intermediate chain binding"/>
    <property type="evidence" value="ECO:0007669"/>
    <property type="project" value="InterPro"/>
</dbReference>
<dbReference type="GO" id="GO:0005858">
    <property type="term" value="C:axonemal dynein complex"/>
    <property type="evidence" value="ECO:0007669"/>
    <property type="project" value="TreeGrafter"/>
</dbReference>
<sequence>MVWFSEDAVTPDMFYQNHLKSVHSVALDAIEDNSLLIQPNGPPHFKTDGLVTQALNYAASVNHIMEHSDFSFQQEQIEPYATKPLLVAIVWAFTGDSKLDTKTQMGLFFQDHSGLDMPPLQKPGASLIDYDVQVSSGDWFAWQSSVPIVDIDTHQVADLDVVIPTLDTLSEMDVVGLNFSSATTPELVLKTFDQHCKYKKTSTWIILPPIQIGKWTVIFCHEINLPAADKYATQKRTLDKVWLKLEYIQFLGACNPPTDPGLVTLSQRLLRHAPLVMVDYPGEASLKQIYGAFNQAVLKVLPSLCGHAEPLTSAMVKFYLSSQKRFMADGQAHYVYSPWELTRWVRGVYESRGDNTSKSGASLKLPSEMAYNRTGRKETQDTCVLLVAGREMEGIKHLRFTRLKGL</sequence>
<organism evidence="6 7">
    <name type="scientific">Phakopsora pachyrhizi</name>
    <name type="common">Asian soybean rust disease fungus</name>
    <dbReference type="NCBI Taxonomy" id="170000"/>
    <lineage>
        <taxon>Eukaryota</taxon>
        <taxon>Fungi</taxon>
        <taxon>Dikarya</taxon>
        <taxon>Basidiomycota</taxon>
        <taxon>Pucciniomycotina</taxon>
        <taxon>Pucciniomycetes</taxon>
        <taxon>Pucciniales</taxon>
        <taxon>Phakopsoraceae</taxon>
        <taxon>Phakopsora</taxon>
    </lineage>
</organism>
<evidence type="ECO:0000256" key="1">
    <source>
        <dbReference type="ARBA" id="ARBA00008887"/>
    </source>
</evidence>
<dbReference type="InterPro" id="IPR054354">
    <property type="entry name" value="DYNC2H1-like_lid"/>
</dbReference>
<evidence type="ECO:0000313" key="7">
    <source>
        <dbReference type="Proteomes" id="UP001153365"/>
    </source>
</evidence>
<dbReference type="Gene3D" id="1.10.472.130">
    <property type="match status" value="1"/>
</dbReference>